<sequence length="37" mass="4042">MPQLSPSSGLMIMVSVLLTIIILSFSISLSNNYPINF</sequence>
<dbReference type="AlphaFoldDB" id="A0A976QLU4"/>
<geneLocation type="mitochondrion" evidence="1"/>
<proteinExistence type="predicted"/>
<evidence type="ECO:0000313" key="1">
    <source>
        <dbReference type="EMBL" id="UBU96759.1"/>
    </source>
</evidence>
<protein>
    <submittedName>
        <fullName evidence="1">ATP synthase F0 subunit 8</fullName>
    </submittedName>
</protein>
<reference evidence="1" key="1">
    <citation type="submission" date="2020-12" db="EMBL/GenBank/DDBJ databases">
        <title>Digenetic trematode parasites of hygrophilid snails in Albuquerque NM.</title>
        <authorList>
            <person name="Oliver K.D."/>
            <person name="Belka D.J."/>
            <person name="Bublis M.B."/>
            <person name="Correa N.S."/>
            <person name="Dawson M.M."/>
            <person name="Do S.C."/>
            <person name="Freund A.A."/>
            <person name="Goodall L.M."/>
            <person name="Nesbit S.E."/>
            <person name="Price A.N."/>
            <person name="Ulibarri J.R."/>
            <person name="Wiesel A.J."/>
            <person name="Natvig D.O."/>
            <person name="Adema C.M."/>
        </authorList>
    </citation>
    <scope>NUCLEOTIDE SEQUENCE</scope>
    <source>
        <strain evidence="1">GE1</strain>
    </source>
</reference>
<name>A0A976QLU4_9GAST</name>
<dbReference type="EMBL" id="MW357851">
    <property type="protein sequence ID" value="UBU96759.1"/>
    <property type="molecule type" value="Genomic_DNA"/>
</dbReference>
<organism evidence="1">
    <name type="scientific">Gyraulus sp. GE1</name>
    <dbReference type="NCBI Taxonomy" id="2880038"/>
    <lineage>
        <taxon>Eukaryota</taxon>
        <taxon>Metazoa</taxon>
        <taxon>Spiralia</taxon>
        <taxon>Lophotrochozoa</taxon>
        <taxon>Mollusca</taxon>
        <taxon>Gastropoda</taxon>
        <taxon>Heterobranchia</taxon>
        <taxon>Euthyneura</taxon>
        <taxon>Panpulmonata</taxon>
        <taxon>Hygrophila</taxon>
        <taxon>Lymnaeoidea</taxon>
        <taxon>Planorbidae</taxon>
        <taxon>Gyraulus</taxon>
    </lineage>
</organism>
<keyword evidence="1" id="KW-0496">Mitochondrion</keyword>
<gene>
    <name evidence="1" type="primary">atp8</name>
</gene>
<accession>A0A976QLU4</accession>